<dbReference type="RefSeq" id="WP_066515750.1">
    <property type="nucleotide sequence ID" value="NZ_LNCU01000127.1"/>
</dbReference>
<evidence type="ECO:0000313" key="1">
    <source>
        <dbReference type="EMBL" id="KWV44787.1"/>
    </source>
</evidence>
<keyword evidence="2" id="KW-1185">Reference proteome</keyword>
<evidence type="ECO:0000313" key="2">
    <source>
        <dbReference type="Proteomes" id="UP000057737"/>
    </source>
</evidence>
<dbReference type="Gene3D" id="3.40.50.300">
    <property type="entry name" value="P-loop containing nucleotide triphosphate hydrolases"/>
    <property type="match status" value="1"/>
</dbReference>
<evidence type="ECO:0008006" key="3">
    <source>
        <dbReference type="Google" id="ProtNLM"/>
    </source>
</evidence>
<gene>
    <name evidence="1" type="ORF">AS156_02075</name>
</gene>
<name>A0A109J9H3_9BRAD</name>
<dbReference type="OrthoDB" id="5187352at2"/>
<dbReference type="InterPro" id="IPR027417">
    <property type="entry name" value="P-loop_NTPase"/>
</dbReference>
<accession>A0A109J9H3</accession>
<dbReference type="AlphaFoldDB" id="A0A109J9H3"/>
<dbReference type="Proteomes" id="UP000057737">
    <property type="component" value="Unassembled WGS sequence"/>
</dbReference>
<organism evidence="1 2">
    <name type="scientific">Bradyrhizobium macuxiense</name>
    <dbReference type="NCBI Taxonomy" id="1755647"/>
    <lineage>
        <taxon>Bacteria</taxon>
        <taxon>Pseudomonadati</taxon>
        <taxon>Pseudomonadota</taxon>
        <taxon>Alphaproteobacteria</taxon>
        <taxon>Hyphomicrobiales</taxon>
        <taxon>Nitrobacteraceae</taxon>
        <taxon>Bradyrhizobium</taxon>
    </lineage>
</organism>
<reference evidence="1 2" key="1">
    <citation type="submission" date="2015-11" db="EMBL/GenBank/DDBJ databases">
        <title>Draft Genome Sequence of the Strain BR 10303 (Bradyrhizobium sp.) isolated from nodules of Centrolobium paraense.</title>
        <authorList>
            <person name="Zelli J.E."/>
            <person name="Simoes-Araujo J.L."/>
            <person name="Barauna A.C."/>
            <person name="Silva K."/>
        </authorList>
    </citation>
    <scope>NUCLEOTIDE SEQUENCE [LARGE SCALE GENOMIC DNA]</scope>
    <source>
        <strain evidence="1 2">BR 10303</strain>
    </source>
</reference>
<dbReference type="SUPFAM" id="SSF52540">
    <property type="entry name" value="P-loop containing nucleoside triphosphate hydrolases"/>
    <property type="match status" value="1"/>
</dbReference>
<comment type="caution">
    <text evidence="1">The sequence shown here is derived from an EMBL/GenBank/DDBJ whole genome shotgun (WGS) entry which is preliminary data.</text>
</comment>
<dbReference type="EMBL" id="LNCU01000127">
    <property type="protein sequence ID" value="KWV44787.1"/>
    <property type="molecule type" value="Genomic_DNA"/>
</dbReference>
<protein>
    <recommendedName>
        <fullName evidence="3">Shikimate kinase</fullName>
    </recommendedName>
</protein>
<proteinExistence type="predicted"/>
<sequence length="176" mass="19347">MKLIFIHGAPAAGKLTTAKALLAQTGGRLFDNHAAIDIARTVFDFGAPGFWELVQTVRMSVLGAALEQGLPLLVMTFVYADPIDLPTFEQFEAIVKRHGGELLPVFLKCSTEEIVRRVATPDRAARRKLMSETGVRQFLDEHTVSAVPRQNCLVLDSEANSAETNAQAIIRRFDLV</sequence>